<dbReference type="Proteomes" id="UP000034050">
    <property type="component" value="Unassembled WGS sequence"/>
</dbReference>
<evidence type="ECO:0000313" key="3">
    <source>
        <dbReference type="EMBL" id="KKS87031.1"/>
    </source>
</evidence>
<protein>
    <recommendedName>
        <fullName evidence="2">PKD domain-containing protein</fullName>
    </recommendedName>
</protein>
<feature type="domain" description="PKD" evidence="2">
    <location>
        <begin position="513"/>
        <end position="564"/>
    </location>
</feature>
<name>A0A0G1EVH5_9BACT</name>
<dbReference type="InterPro" id="IPR013320">
    <property type="entry name" value="ConA-like_dom_sf"/>
</dbReference>
<dbReference type="SMART" id="SM00089">
    <property type="entry name" value="PKD"/>
    <property type="match status" value="2"/>
</dbReference>
<dbReference type="CDD" id="cd00146">
    <property type="entry name" value="PKD"/>
    <property type="match status" value="1"/>
</dbReference>
<dbReference type="Gene3D" id="2.60.40.10">
    <property type="entry name" value="Immunoglobulins"/>
    <property type="match status" value="2"/>
</dbReference>
<dbReference type="InterPro" id="IPR035986">
    <property type="entry name" value="PKD_dom_sf"/>
</dbReference>
<comment type="caution">
    <text evidence="3">The sequence shown here is derived from an EMBL/GenBank/DDBJ whole genome shotgun (WGS) entry which is preliminary data.</text>
</comment>
<dbReference type="InterPro" id="IPR022409">
    <property type="entry name" value="PKD/Chitinase_dom"/>
</dbReference>
<dbReference type="AlphaFoldDB" id="A0A0G1EVH5"/>
<gene>
    <name evidence="3" type="ORF">UV61_C0005G0052</name>
</gene>
<reference evidence="3 4" key="1">
    <citation type="journal article" date="2015" name="Nature">
        <title>rRNA introns, odd ribosomes, and small enigmatic genomes across a large radiation of phyla.</title>
        <authorList>
            <person name="Brown C.T."/>
            <person name="Hug L.A."/>
            <person name="Thomas B.C."/>
            <person name="Sharon I."/>
            <person name="Castelle C.J."/>
            <person name="Singh A."/>
            <person name="Wilkins M.J."/>
            <person name="Williams K.H."/>
            <person name="Banfield J.F."/>
        </authorList>
    </citation>
    <scope>NUCLEOTIDE SEQUENCE [LARGE SCALE GENOMIC DNA]</scope>
</reference>
<dbReference type="Pfam" id="PF18911">
    <property type="entry name" value="PKD_4"/>
    <property type="match status" value="2"/>
</dbReference>
<feature type="chain" id="PRO_5002536934" description="PKD domain-containing protein" evidence="1">
    <location>
        <begin position="25"/>
        <end position="803"/>
    </location>
</feature>
<evidence type="ECO:0000313" key="4">
    <source>
        <dbReference type="Proteomes" id="UP000034050"/>
    </source>
</evidence>
<accession>A0A0G1EVH5</accession>
<evidence type="ECO:0000259" key="2">
    <source>
        <dbReference type="PROSITE" id="PS50093"/>
    </source>
</evidence>
<dbReference type="PROSITE" id="PS50093">
    <property type="entry name" value="PKD"/>
    <property type="match status" value="2"/>
</dbReference>
<feature type="domain" description="PKD" evidence="2">
    <location>
        <begin position="590"/>
        <end position="656"/>
    </location>
</feature>
<dbReference type="SUPFAM" id="SSF49899">
    <property type="entry name" value="Concanavalin A-like lectins/glucanases"/>
    <property type="match status" value="1"/>
</dbReference>
<organism evidence="3 4">
    <name type="scientific">Candidatus Gottesmanbacteria bacterium GW2011_GWB1_43_11</name>
    <dbReference type="NCBI Taxonomy" id="1618446"/>
    <lineage>
        <taxon>Bacteria</taxon>
        <taxon>Candidatus Gottesmaniibacteriota</taxon>
    </lineage>
</organism>
<sequence length="803" mass="86674">MKKFTFVLYGLFLLSFLLTNKSYAFSPSDVPGLTAWYKPESLQQLNNNDPISNWPDSSSNGYTLEQATSSKQPFYYTAAGINGFPTVRFEGNQELKLNGNLCNNLSNQVTLFVVTRPLNDEAYNIVDTNPLSDTWWRYDGDGTSYPGVFRPDRVDRMSAMPNAGAHIFTLESGINYSFYKDRVLQNSVGGNFSCGDIFGIGGMSGGKTLVGDISEVIVYDSILSDTDRTNIESYLYGKYFATTPTPPPSPVPTPTPPPPSFLPSDVPGLTAWYKPESLQLNDNDAVSTWSDSSGNGYTLQQLISSEQPTYTTLGINGLPTITFSGGQELKLNGNLCNSLSNQASLFVVTRPLNATNYNVVDTNPATDSYWRFNVYGNSYLGVFRLNRAAQFNSMPTSGTHIFTLNSGTSYSFYVDSVEQYSLDGNFSCGDIFGIGGLSGGKPLVGDISEIIVYDSALSDTDRTNVGNYLYRKYINIAPSVNIIPSVSLNEDNTYSYTGSFTDPDSFSWTAIVNYGDGSGIQSLPLSGTNFTLNHVYQDNGSYSATVFVTDTQGSEGTKTTTVTVNNVPPSVEAITVSMNPIQINTATTVSANFTDQGVLDTHTAVWNWGDGNTSSGTITETSGSGSVSDSHIYTSSGVYLITLTVTDKDGGVETETFQYLSVYSPTPQGLFSAGQKFTSPVGAYTQNPSLTGNIFFGLSYKYQETVPVGNRQFSMDFNAADFHFYASSINTLVISNGIGTLTGTGTINESGTYNFLVTGSESANTIRIQIKDALGNKIYDTQLGSPDTAIPTTAVTAGNVLAH</sequence>
<dbReference type="InterPro" id="IPR000601">
    <property type="entry name" value="PKD_dom"/>
</dbReference>
<dbReference type="EMBL" id="LCFD01000005">
    <property type="protein sequence ID" value="KKS87031.1"/>
    <property type="molecule type" value="Genomic_DNA"/>
</dbReference>
<feature type="signal peptide" evidence="1">
    <location>
        <begin position="1"/>
        <end position="24"/>
    </location>
</feature>
<keyword evidence="1" id="KW-0732">Signal</keyword>
<proteinExistence type="predicted"/>
<dbReference type="SUPFAM" id="SSF49299">
    <property type="entry name" value="PKD domain"/>
    <property type="match status" value="2"/>
</dbReference>
<dbReference type="InterPro" id="IPR013783">
    <property type="entry name" value="Ig-like_fold"/>
</dbReference>
<evidence type="ECO:0000256" key="1">
    <source>
        <dbReference type="SAM" id="SignalP"/>
    </source>
</evidence>
<dbReference type="STRING" id="1618446.UV61_C0005G0052"/>